<dbReference type="EMBL" id="BLIP01000001">
    <property type="protein sequence ID" value="GFE21564.1"/>
    <property type="molecule type" value="Genomic_DNA"/>
</dbReference>
<gene>
    <name evidence="2" type="ORF">Sliba_20170</name>
    <name evidence="3" type="ORF">STRNI_002184</name>
</gene>
<keyword evidence="1" id="KW-1133">Transmembrane helix</keyword>
<dbReference type="AlphaFoldDB" id="A0A640TEH5"/>
<evidence type="ECO:0000256" key="1">
    <source>
        <dbReference type="SAM" id="Phobius"/>
    </source>
</evidence>
<dbReference type="InterPro" id="IPR045639">
    <property type="entry name" value="DUF6408"/>
</dbReference>
<keyword evidence="1" id="KW-0812">Transmembrane</keyword>
<dbReference type="EMBL" id="CP114203">
    <property type="protein sequence ID" value="WAU03976.1"/>
    <property type="molecule type" value="Genomic_DNA"/>
</dbReference>
<accession>A0A640TEH5</accession>
<evidence type="ECO:0000313" key="4">
    <source>
        <dbReference type="Proteomes" id="UP000429552"/>
    </source>
</evidence>
<name>A0A640TEH5_STRNI</name>
<evidence type="ECO:0000313" key="3">
    <source>
        <dbReference type="EMBL" id="WAU03976.1"/>
    </source>
</evidence>
<dbReference type="RefSeq" id="WP_229838396.1">
    <property type="nucleotide sequence ID" value="NZ_BLIP01000001.1"/>
</dbReference>
<evidence type="ECO:0000313" key="5">
    <source>
        <dbReference type="Proteomes" id="UP001210169"/>
    </source>
</evidence>
<keyword evidence="1" id="KW-0472">Membrane</keyword>
<proteinExistence type="predicted"/>
<feature type="transmembrane region" description="Helical" evidence="1">
    <location>
        <begin position="21"/>
        <end position="41"/>
    </location>
</feature>
<reference evidence="3 5" key="2">
    <citation type="submission" date="2022-12" db="EMBL/GenBank/DDBJ databases">
        <authorList>
            <person name="Ruckert C."/>
            <person name="Busche T."/>
            <person name="Kalinowski J."/>
            <person name="Wittmann C."/>
        </authorList>
    </citation>
    <scope>NUCLEOTIDE SEQUENCE [LARGE SCALE GENOMIC DNA]</scope>
    <source>
        <strain evidence="3 5">DSM 40276</strain>
    </source>
</reference>
<dbReference type="GeneID" id="301331367"/>
<dbReference type="Pfam" id="PF19946">
    <property type="entry name" value="DUF6408"/>
    <property type="match status" value="1"/>
</dbReference>
<protein>
    <submittedName>
        <fullName evidence="2">Uncharacterized protein</fullName>
    </submittedName>
</protein>
<sequence length="42" mass="4618">MTSVEYKSARRERIRAILIEIAAEVVSNLLVTALVAVASLLF</sequence>
<reference evidence="2 4" key="1">
    <citation type="submission" date="2019-12" db="EMBL/GenBank/DDBJ databases">
        <title>Whole genome shotgun sequence of Streptomyces libani subsp. libani NBRC 13452.</title>
        <authorList>
            <person name="Ichikawa N."/>
            <person name="Kimura A."/>
            <person name="Kitahashi Y."/>
            <person name="Komaki H."/>
            <person name="Tamura T."/>
        </authorList>
    </citation>
    <scope>NUCLEOTIDE SEQUENCE [LARGE SCALE GENOMIC DNA]</scope>
    <source>
        <strain evidence="2 4">NBRC 13452</strain>
    </source>
</reference>
<evidence type="ECO:0000313" key="2">
    <source>
        <dbReference type="EMBL" id="GFE21564.1"/>
    </source>
</evidence>
<keyword evidence="5" id="KW-1185">Reference proteome</keyword>
<dbReference type="Proteomes" id="UP000429552">
    <property type="component" value="Unassembled WGS sequence"/>
</dbReference>
<organism evidence="2 4">
    <name type="scientific">Streptomyces nigrescens</name>
    <dbReference type="NCBI Taxonomy" id="1920"/>
    <lineage>
        <taxon>Bacteria</taxon>
        <taxon>Bacillati</taxon>
        <taxon>Actinomycetota</taxon>
        <taxon>Actinomycetes</taxon>
        <taxon>Kitasatosporales</taxon>
        <taxon>Streptomycetaceae</taxon>
        <taxon>Streptomyces</taxon>
    </lineage>
</organism>
<dbReference type="Proteomes" id="UP001210169">
    <property type="component" value="Chromosome"/>
</dbReference>